<dbReference type="EMBL" id="UYYB01002609">
    <property type="protein sequence ID" value="VDM66342.1"/>
    <property type="molecule type" value="Genomic_DNA"/>
</dbReference>
<keyword evidence="2" id="KW-1185">Reference proteome</keyword>
<protein>
    <submittedName>
        <fullName evidence="1">Uncharacterized protein</fullName>
    </submittedName>
</protein>
<reference evidence="1 2" key="1">
    <citation type="submission" date="2018-11" db="EMBL/GenBank/DDBJ databases">
        <authorList>
            <consortium name="Pathogen Informatics"/>
        </authorList>
    </citation>
    <scope>NUCLEOTIDE SEQUENCE [LARGE SCALE GENOMIC DNA]</scope>
</reference>
<gene>
    <name evidence="1" type="ORF">SVUK_LOCUS1340</name>
</gene>
<dbReference type="AlphaFoldDB" id="A0A3P7KES3"/>
<sequence>MSEESGTLWVLLYGCDRSQTGDFAAATQVQLPLREVLIEVIEMGQFKRDRRDPGSKSLVVGGCCFSKLQHCYKLSRIIAFV</sequence>
<organism evidence="1 2">
    <name type="scientific">Strongylus vulgaris</name>
    <name type="common">Blood worm</name>
    <dbReference type="NCBI Taxonomy" id="40348"/>
    <lineage>
        <taxon>Eukaryota</taxon>
        <taxon>Metazoa</taxon>
        <taxon>Ecdysozoa</taxon>
        <taxon>Nematoda</taxon>
        <taxon>Chromadorea</taxon>
        <taxon>Rhabditida</taxon>
        <taxon>Rhabditina</taxon>
        <taxon>Rhabditomorpha</taxon>
        <taxon>Strongyloidea</taxon>
        <taxon>Strongylidae</taxon>
        <taxon>Strongylus</taxon>
    </lineage>
</organism>
<evidence type="ECO:0000313" key="1">
    <source>
        <dbReference type="EMBL" id="VDM66342.1"/>
    </source>
</evidence>
<dbReference type="Proteomes" id="UP000270094">
    <property type="component" value="Unassembled WGS sequence"/>
</dbReference>
<evidence type="ECO:0000313" key="2">
    <source>
        <dbReference type="Proteomes" id="UP000270094"/>
    </source>
</evidence>
<proteinExistence type="predicted"/>
<name>A0A3P7KES3_STRVU</name>
<accession>A0A3P7KES3</accession>